<reference evidence="2" key="1">
    <citation type="submission" date="2021-03" db="EMBL/GenBank/DDBJ databases">
        <authorList>
            <person name="Li Z."/>
            <person name="Yang C."/>
        </authorList>
    </citation>
    <scope>NUCLEOTIDE SEQUENCE</scope>
    <source>
        <strain evidence="2">Dzin_1.0</strain>
        <tissue evidence="2">Leaf</tissue>
    </source>
</reference>
<dbReference type="InterPro" id="IPR028203">
    <property type="entry name" value="PSII_CF48-like_dom"/>
</dbReference>
<name>A0A9D5H8A2_9LILI</name>
<organism evidence="2 3">
    <name type="scientific">Dioscorea zingiberensis</name>
    <dbReference type="NCBI Taxonomy" id="325984"/>
    <lineage>
        <taxon>Eukaryota</taxon>
        <taxon>Viridiplantae</taxon>
        <taxon>Streptophyta</taxon>
        <taxon>Embryophyta</taxon>
        <taxon>Tracheophyta</taxon>
        <taxon>Spermatophyta</taxon>
        <taxon>Magnoliopsida</taxon>
        <taxon>Liliopsida</taxon>
        <taxon>Dioscoreales</taxon>
        <taxon>Dioscoreaceae</taxon>
        <taxon>Dioscorea</taxon>
    </lineage>
</organism>
<comment type="caution">
    <text evidence="2">The sequence shown here is derived from an EMBL/GenBank/DDBJ whole genome shotgun (WGS) entry which is preliminary data.</text>
</comment>
<keyword evidence="3" id="KW-1185">Reference proteome</keyword>
<dbReference type="AlphaFoldDB" id="A0A9D5H8A2"/>
<dbReference type="PANTHER" id="PTHR47199:SF2">
    <property type="entry name" value="PHOTOSYSTEM II STABILITY_ASSEMBLY FACTOR HCF136, CHLOROPLASTIC"/>
    <property type="match status" value="1"/>
</dbReference>
<gene>
    <name evidence="2" type="ORF">J5N97_023759</name>
</gene>
<evidence type="ECO:0000259" key="1">
    <source>
        <dbReference type="Pfam" id="PF14870"/>
    </source>
</evidence>
<protein>
    <recommendedName>
        <fullName evidence="1">Photosynthesis system II assembly factor Ycf48/Hcf136-like domain-containing protein</fullName>
    </recommendedName>
</protein>
<proteinExistence type="predicted"/>
<sequence length="415" mass="47064">MRLLKLLMDLRDRHPIESGDPTLQHIRRLLSGYPYLIAELNAFLPNVCKPDLPNQSRDPKPTSTLDDGGRFVSMVADRLSEEKFKRFLVLLDQSRKTGSLDYIEIQKLLSDHADLIQNFEIFKQGKTCGKRRHAGSSHAEKVEWQVKHSTGMVIKSAAQSKSKMIQKQDGIGCQAGNIEDDDNTVYALEDAMYELDMRFEWYSQLHREIKKFLEYKKDFKSELSSELIQLEDYLCPKSITCMTDLFCGSRDHVMEYLNERGEETLSHMLRHLEEQKRQRTQFGQKARSHIGNHIIEQLHGVFKTWGGGLMDGGLWLLVLDGGLFLSKGTGISEDFEEIPVQSCGFRILDVGYLSQDEAWASGGCGILLRTSNGGKTWTRGKAADNIAANLYSVKFIDDNKGFVLGNDGVLLRYVG</sequence>
<feature type="domain" description="Photosynthesis system II assembly factor Ycf48/Hcf136-like" evidence="1">
    <location>
        <begin position="310"/>
        <end position="414"/>
    </location>
</feature>
<evidence type="ECO:0000313" key="2">
    <source>
        <dbReference type="EMBL" id="KAJ0966842.1"/>
    </source>
</evidence>
<dbReference type="Proteomes" id="UP001085076">
    <property type="component" value="Miscellaneous, Linkage group lg07"/>
</dbReference>
<dbReference type="Pfam" id="PF14870">
    <property type="entry name" value="PSII_BNR"/>
    <property type="match status" value="1"/>
</dbReference>
<dbReference type="EMBL" id="JAGGNH010000007">
    <property type="protein sequence ID" value="KAJ0966842.1"/>
    <property type="molecule type" value="Genomic_DNA"/>
</dbReference>
<dbReference type="SUPFAM" id="SSF110296">
    <property type="entry name" value="Oligoxyloglucan reducing end-specific cellobiohydrolase"/>
    <property type="match status" value="1"/>
</dbReference>
<accession>A0A9D5H8A2</accession>
<evidence type="ECO:0000313" key="3">
    <source>
        <dbReference type="Proteomes" id="UP001085076"/>
    </source>
</evidence>
<dbReference type="PANTHER" id="PTHR47199">
    <property type="entry name" value="PHOTOSYSTEM II STABILITY/ASSEMBLY FACTOR HCF136, CHLOROPLASTIC"/>
    <property type="match status" value="1"/>
</dbReference>
<reference evidence="2" key="2">
    <citation type="journal article" date="2022" name="Hortic Res">
        <title>The genome of Dioscorea zingiberensis sheds light on the biosynthesis, origin and evolution of the medicinally important diosgenin saponins.</title>
        <authorList>
            <person name="Li Y."/>
            <person name="Tan C."/>
            <person name="Li Z."/>
            <person name="Guo J."/>
            <person name="Li S."/>
            <person name="Chen X."/>
            <person name="Wang C."/>
            <person name="Dai X."/>
            <person name="Yang H."/>
            <person name="Song W."/>
            <person name="Hou L."/>
            <person name="Xu J."/>
            <person name="Tong Z."/>
            <person name="Xu A."/>
            <person name="Yuan X."/>
            <person name="Wang W."/>
            <person name="Yang Q."/>
            <person name="Chen L."/>
            <person name="Sun Z."/>
            <person name="Wang K."/>
            <person name="Pan B."/>
            <person name="Chen J."/>
            <person name="Bao Y."/>
            <person name="Liu F."/>
            <person name="Qi X."/>
            <person name="Gang D.R."/>
            <person name="Wen J."/>
            <person name="Li J."/>
        </authorList>
    </citation>
    <scope>NUCLEOTIDE SEQUENCE</scope>
    <source>
        <strain evidence="2">Dzin_1.0</strain>
    </source>
</reference>